<evidence type="ECO:0000313" key="9">
    <source>
        <dbReference type="Proteomes" id="UP001295423"/>
    </source>
</evidence>
<evidence type="ECO:0000259" key="7">
    <source>
        <dbReference type="PROSITE" id="PS51462"/>
    </source>
</evidence>
<keyword evidence="6" id="KW-0464">Manganese</keyword>
<dbReference type="EMBL" id="CAKOGP040000001">
    <property type="protein sequence ID" value="CAJ1915122.1"/>
    <property type="molecule type" value="Genomic_DNA"/>
</dbReference>
<dbReference type="GO" id="GO:0046872">
    <property type="term" value="F:metal ion binding"/>
    <property type="evidence" value="ECO:0007669"/>
    <property type="project" value="UniProtKB-KW"/>
</dbReference>
<keyword evidence="5" id="KW-0460">Magnesium</keyword>
<dbReference type="SUPFAM" id="SSF55811">
    <property type="entry name" value="Nudix"/>
    <property type="match status" value="1"/>
</dbReference>
<evidence type="ECO:0000313" key="8">
    <source>
        <dbReference type="EMBL" id="CAJ1915122.1"/>
    </source>
</evidence>
<protein>
    <recommendedName>
        <fullName evidence="7">Nudix hydrolase domain-containing protein</fullName>
    </recommendedName>
</protein>
<evidence type="ECO:0000256" key="4">
    <source>
        <dbReference type="ARBA" id="ARBA00022801"/>
    </source>
</evidence>
<keyword evidence="4" id="KW-0378">Hydrolase</keyword>
<comment type="cofactor">
    <cofactor evidence="2">
        <name>Mg(2+)</name>
        <dbReference type="ChEBI" id="CHEBI:18420"/>
    </cofactor>
</comment>
<evidence type="ECO:0000256" key="3">
    <source>
        <dbReference type="ARBA" id="ARBA00022723"/>
    </source>
</evidence>
<evidence type="ECO:0000256" key="6">
    <source>
        <dbReference type="ARBA" id="ARBA00023211"/>
    </source>
</evidence>
<keyword evidence="9" id="KW-1185">Reference proteome</keyword>
<dbReference type="PANTHER" id="PTHR12992">
    <property type="entry name" value="NUDIX HYDROLASE"/>
    <property type="match status" value="1"/>
</dbReference>
<evidence type="ECO:0000256" key="2">
    <source>
        <dbReference type="ARBA" id="ARBA00001946"/>
    </source>
</evidence>
<proteinExistence type="predicted"/>
<comment type="cofactor">
    <cofactor evidence="1">
        <name>Mn(2+)</name>
        <dbReference type="ChEBI" id="CHEBI:29035"/>
    </cofactor>
</comment>
<dbReference type="InterPro" id="IPR015797">
    <property type="entry name" value="NUDIX_hydrolase-like_dom_sf"/>
</dbReference>
<accession>A0AAD2CBW3</accession>
<dbReference type="PROSITE" id="PS51462">
    <property type="entry name" value="NUDIX"/>
    <property type="match status" value="1"/>
</dbReference>
<dbReference type="Gene3D" id="3.90.79.10">
    <property type="entry name" value="Nucleoside Triphosphate Pyrophosphohydrolase"/>
    <property type="match status" value="1"/>
</dbReference>
<dbReference type="InterPro" id="IPR045121">
    <property type="entry name" value="CoAse"/>
</dbReference>
<evidence type="ECO:0000256" key="1">
    <source>
        <dbReference type="ARBA" id="ARBA00001936"/>
    </source>
</evidence>
<keyword evidence="3" id="KW-0479">Metal-binding</keyword>
<dbReference type="GO" id="GO:0010945">
    <property type="term" value="F:coenzyme A diphosphatase activity"/>
    <property type="evidence" value="ECO:0007669"/>
    <property type="project" value="InterPro"/>
</dbReference>
<name>A0AAD2CBW3_9STRA</name>
<feature type="domain" description="Nudix hydrolase" evidence="7">
    <location>
        <begin position="52"/>
        <end position="194"/>
    </location>
</feature>
<reference evidence="8" key="1">
    <citation type="submission" date="2023-08" db="EMBL/GenBank/DDBJ databases">
        <authorList>
            <person name="Audoor S."/>
            <person name="Bilcke G."/>
        </authorList>
    </citation>
    <scope>NUCLEOTIDE SEQUENCE</scope>
</reference>
<gene>
    <name evidence="8" type="ORF">CYCCA115_LOCUS709</name>
</gene>
<dbReference type="InterPro" id="IPR000086">
    <property type="entry name" value="NUDIX_hydrolase_dom"/>
</dbReference>
<dbReference type="AlphaFoldDB" id="A0AAD2CBW3"/>
<dbReference type="Proteomes" id="UP001295423">
    <property type="component" value="Unassembled WGS sequence"/>
</dbReference>
<sequence>MNLRRCQTLTDAIPRLEKIFAEKANPKTANAFPLFNKSTHQAVWKSVPINKERQAAVLVPLVSFQGEPSILFTTRSMNLPHPGEVSFPGGHLEEGVDNSLTDTALREAQEELLGDYPWDEVHILGQSTALPSAGGTPVTPIIGVLPYEIHANTFPGNPQEVDEVFVLSLKELLEIESRERLQRFKSNVPVFHRQHGERIWGLTAVITRPILHNLFKPVLLESSRL</sequence>
<evidence type="ECO:0000256" key="5">
    <source>
        <dbReference type="ARBA" id="ARBA00022842"/>
    </source>
</evidence>
<comment type="caution">
    <text evidence="8">The sequence shown here is derived from an EMBL/GenBank/DDBJ whole genome shotgun (WGS) entry which is preliminary data.</text>
</comment>
<dbReference type="CDD" id="cd03426">
    <property type="entry name" value="NUDIX_CoAse_Nudt7"/>
    <property type="match status" value="1"/>
</dbReference>
<dbReference type="PANTHER" id="PTHR12992:SF11">
    <property type="entry name" value="MITOCHONDRIAL COENZYME A DIPHOSPHATASE NUDT8"/>
    <property type="match status" value="1"/>
</dbReference>
<dbReference type="Pfam" id="PF00293">
    <property type="entry name" value="NUDIX"/>
    <property type="match status" value="1"/>
</dbReference>
<organism evidence="8 9">
    <name type="scientific">Cylindrotheca closterium</name>
    <dbReference type="NCBI Taxonomy" id="2856"/>
    <lineage>
        <taxon>Eukaryota</taxon>
        <taxon>Sar</taxon>
        <taxon>Stramenopiles</taxon>
        <taxon>Ochrophyta</taxon>
        <taxon>Bacillariophyta</taxon>
        <taxon>Bacillariophyceae</taxon>
        <taxon>Bacillariophycidae</taxon>
        <taxon>Bacillariales</taxon>
        <taxon>Bacillariaceae</taxon>
        <taxon>Cylindrotheca</taxon>
    </lineage>
</organism>